<accession>R8BEG3</accession>
<feature type="compositionally biased region" description="Acidic residues" evidence="3">
    <location>
        <begin position="105"/>
        <end position="118"/>
    </location>
</feature>
<gene>
    <name evidence="5" type="ORF">UCRPA7_6949</name>
</gene>
<dbReference type="InterPro" id="IPR002562">
    <property type="entry name" value="3'-5'_exonuclease_dom"/>
</dbReference>
<dbReference type="PANTHER" id="PTHR13620">
    <property type="entry name" value="3-5 EXONUCLEASE"/>
    <property type="match status" value="1"/>
</dbReference>
<dbReference type="Gene3D" id="3.30.420.10">
    <property type="entry name" value="Ribonuclease H-like superfamily/Ribonuclease H"/>
    <property type="match status" value="1"/>
</dbReference>
<keyword evidence="5" id="KW-0347">Helicase</keyword>
<name>R8BEG3_PHAM7</name>
<dbReference type="InterPro" id="IPR036397">
    <property type="entry name" value="RNaseH_sf"/>
</dbReference>
<evidence type="ECO:0000313" key="6">
    <source>
        <dbReference type="Proteomes" id="UP000014074"/>
    </source>
</evidence>
<keyword evidence="5" id="KW-0269">Exonuclease</keyword>
<dbReference type="GO" id="GO:0003676">
    <property type="term" value="F:nucleic acid binding"/>
    <property type="evidence" value="ECO:0007669"/>
    <property type="project" value="InterPro"/>
</dbReference>
<organism evidence="5 6">
    <name type="scientific">Phaeoacremonium minimum (strain UCR-PA7)</name>
    <name type="common">Esca disease fungus</name>
    <name type="synonym">Togninia minima</name>
    <dbReference type="NCBI Taxonomy" id="1286976"/>
    <lineage>
        <taxon>Eukaryota</taxon>
        <taxon>Fungi</taxon>
        <taxon>Dikarya</taxon>
        <taxon>Ascomycota</taxon>
        <taxon>Pezizomycotina</taxon>
        <taxon>Sordariomycetes</taxon>
        <taxon>Sordariomycetidae</taxon>
        <taxon>Togniniales</taxon>
        <taxon>Togniniaceae</taxon>
        <taxon>Phaeoacremonium</taxon>
    </lineage>
</organism>
<dbReference type="GO" id="GO:0005634">
    <property type="term" value="C:nucleus"/>
    <property type="evidence" value="ECO:0007669"/>
    <property type="project" value="TreeGrafter"/>
</dbReference>
<evidence type="ECO:0000256" key="3">
    <source>
        <dbReference type="SAM" id="MobiDB-lite"/>
    </source>
</evidence>
<dbReference type="PANTHER" id="PTHR13620:SF104">
    <property type="entry name" value="EXONUCLEASE 3'-5' DOMAIN-CONTAINING PROTEIN 2"/>
    <property type="match status" value="1"/>
</dbReference>
<keyword evidence="5" id="KW-0547">Nucleotide-binding</keyword>
<dbReference type="eggNOG" id="KOG4373">
    <property type="taxonomic scope" value="Eukaryota"/>
</dbReference>
<dbReference type="InterPro" id="IPR051132">
    <property type="entry name" value="3-5_Exonuclease_domain"/>
</dbReference>
<feature type="region of interest" description="Disordered" evidence="3">
    <location>
        <begin position="424"/>
        <end position="453"/>
    </location>
</feature>
<dbReference type="InterPro" id="IPR012337">
    <property type="entry name" value="RNaseH-like_sf"/>
</dbReference>
<dbReference type="GeneID" id="19327658"/>
<dbReference type="KEGG" id="tmn:UCRPA7_6949"/>
<dbReference type="GO" id="GO:0008408">
    <property type="term" value="F:3'-5' exonuclease activity"/>
    <property type="evidence" value="ECO:0007669"/>
    <property type="project" value="InterPro"/>
</dbReference>
<evidence type="ECO:0000256" key="1">
    <source>
        <dbReference type="ARBA" id="ARBA00022722"/>
    </source>
</evidence>
<dbReference type="CDD" id="cd06141">
    <property type="entry name" value="WRN_exo"/>
    <property type="match status" value="1"/>
</dbReference>
<reference evidence="6" key="1">
    <citation type="journal article" date="2013" name="Genome Announc.">
        <title>Draft genome sequence of the ascomycete Phaeoacremonium aleophilum strain UCR-PA7, a causal agent of the esca disease complex in grapevines.</title>
        <authorList>
            <person name="Blanco-Ulate B."/>
            <person name="Rolshausen P."/>
            <person name="Cantu D."/>
        </authorList>
    </citation>
    <scope>NUCLEOTIDE SEQUENCE [LARGE SCALE GENOMIC DNA]</scope>
    <source>
        <strain evidence="6">UCR-PA7</strain>
    </source>
</reference>
<dbReference type="GO" id="GO:0004386">
    <property type="term" value="F:helicase activity"/>
    <property type="evidence" value="ECO:0007669"/>
    <property type="project" value="UniProtKB-KW"/>
</dbReference>
<keyword evidence="1" id="KW-0540">Nuclease</keyword>
<dbReference type="SUPFAM" id="SSF53098">
    <property type="entry name" value="Ribonuclease H-like"/>
    <property type="match status" value="1"/>
</dbReference>
<dbReference type="AlphaFoldDB" id="R8BEG3"/>
<dbReference type="RefSeq" id="XP_007917675.1">
    <property type="nucleotide sequence ID" value="XM_007919484.1"/>
</dbReference>
<dbReference type="FunFam" id="3.30.420.10:FF:000100">
    <property type="entry name" value="3'-5' exonuclease/helicase (Wrn), putative"/>
    <property type="match status" value="1"/>
</dbReference>
<evidence type="ECO:0000256" key="2">
    <source>
        <dbReference type="ARBA" id="ARBA00022801"/>
    </source>
</evidence>
<dbReference type="EMBL" id="KB933264">
    <property type="protein sequence ID" value="EON97699.1"/>
    <property type="molecule type" value="Genomic_DNA"/>
</dbReference>
<protein>
    <submittedName>
        <fullName evidence="5">Putative 3-5 exonuclease helicase protein</fullName>
    </submittedName>
</protein>
<sequence>MGDCTRSSKWKLWHPNQGVVFAAGQQPESLYPKLNHARFFTSLTEATECTENVSVAREVSGSSKAGIFQQRTVFTETIAIHGKPETSATATTAAAVQDEVKDNDEKVEDATSEEDDGPIEPPFTPLEFKIPSEAFRDASFAEPGTPESFWSYTLYRGPQENEDTENKVKVHYCKSLHTTERVCQYFLDEKVIGFDLEWASDATKAQGPRRNISLVQIASPSRIALFHLALYPKKDSLLAPTLQKIMEDPNITKTGVFIKGDATRMRNFLGVESRGLFELSNLYKLVKYSSSGEVELVNKKLVSLANQVKEVLHLPMFKGQDVRASDWSLPLKMDQIIYSASDAYAAVQLYAILDHQRQALDPMPPLPYHAELNLPIRLADGVSIPTSDEAGETAEAADVKGDAKIPAALSQEYLKSAGETIKVEAEGDEVEPKPAVPKPPKSRKTPAEQKPKDDRILAAETWLKHYRANPSTAKSRATPASLRAYYIWHANDDLDPLDIAKLLRDPPLQTTTVVSYILEAIKLEKLPFNKIRLRTEVLDLLPKEILSRRYKTLVKACEGADQPAVAKAAQKDLQ</sequence>
<keyword evidence="6" id="KW-1185">Reference proteome</keyword>
<dbReference type="Proteomes" id="UP000014074">
    <property type="component" value="Unassembled WGS sequence"/>
</dbReference>
<dbReference type="SMART" id="SM00474">
    <property type="entry name" value="35EXOc"/>
    <property type="match status" value="1"/>
</dbReference>
<evidence type="ECO:0000259" key="4">
    <source>
        <dbReference type="SMART" id="SM00474"/>
    </source>
</evidence>
<dbReference type="HOGENOM" id="CLU_016103_0_0_1"/>
<dbReference type="Pfam" id="PF01612">
    <property type="entry name" value="DNA_pol_A_exo1"/>
    <property type="match status" value="1"/>
</dbReference>
<dbReference type="OrthoDB" id="1920326at2759"/>
<dbReference type="GO" id="GO:0006139">
    <property type="term" value="P:nucleobase-containing compound metabolic process"/>
    <property type="evidence" value="ECO:0007669"/>
    <property type="project" value="InterPro"/>
</dbReference>
<feature type="region of interest" description="Disordered" evidence="3">
    <location>
        <begin position="85"/>
        <end position="122"/>
    </location>
</feature>
<keyword evidence="2" id="KW-0378">Hydrolase</keyword>
<proteinExistence type="predicted"/>
<dbReference type="GO" id="GO:0005737">
    <property type="term" value="C:cytoplasm"/>
    <property type="evidence" value="ECO:0007669"/>
    <property type="project" value="TreeGrafter"/>
</dbReference>
<keyword evidence="5" id="KW-0067">ATP-binding</keyword>
<evidence type="ECO:0000313" key="5">
    <source>
        <dbReference type="EMBL" id="EON97699.1"/>
    </source>
</evidence>
<feature type="domain" description="3'-5' exonuclease" evidence="4">
    <location>
        <begin position="170"/>
        <end position="358"/>
    </location>
</feature>